<keyword evidence="2" id="KW-1185">Reference proteome</keyword>
<dbReference type="InterPro" id="IPR007536">
    <property type="entry name" value="16SrRNA_methylTrfase_J"/>
</dbReference>
<dbReference type="PANTHER" id="PTHR36112">
    <property type="entry name" value="RIBOSOMAL RNA SMALL SUBUNIT METHYLTRANSFERASE J"/>
    <property type="match status" value="1"/>
</dbReference>
<sequence length="259" mass="29003">MIITTGGRSDSPTIEYAGEIAASYGHPYIARRKKSISALKDEYQQDITVVSRKGISVIPLDKETAMTFHPNMAMVRARRLMNSEEDPFISALGLKTGMKLLDCTMGLASDSIIASLVAGSSGQVTAVEADPLLHMIVSEGLRTYDAGNHEMNEAMRRITTLHKNHFSYLETLPDNAYDVVYFDPMFDESIEASDGIQNIHRQAHHGELTLDIIHEAVRVARHRVVMKDHWKSSRFSQLGFTQLKRKTSLFHYGYLDVSS</sequence>
<dbReference type="RefSeq" id="WP_145287086.1">
    <property type="nucleotide sequence ID" value="NZ_VMSJ01000001.1"/>
</dbReference>
<dbReference type="Proteomes" id="UP000315103">
    <property type="component" value="Unassembled WGS sequence"/>
</dbReference>
<organism evidence="1 2">
    <name type="scientific">Salinicoccus cyprini</name>
    <dbReference type="NCBI Taxonomy" id="2493691"/>
    <lineage>
        <taxon>Bacteria</taxon>
        <taxon>Bacillati</taxon>
        <taxon>Bacillota</taxon>
        <taxon>Bacilli</taxon>
        <taxon>Bacillales</taxon>
        <taxon>Staphylococcaceae</taxon>
        <taxon>Salinicoccus</taxon>
    </lineage>
</organism>
<proteinExistence type="predicted"/>
<comment type="caution">
    <text evidence="1">The sequence shown here is derived from an EMBL/GenBank/DDBJ whole genome shotgun (WGS) entry which is preliminary data.</text>
</comment>
<name>A0A558AZT3_9STAP</name>
<accession>A0A558AZT3</accession>
<dbReference type="InterPro" id="IPR029063">
    <property type="entry name" value="SAM-dependent_MTases_sf"/>
</dbReference>
<evidence type="ECO:0000313" key="1">
    <source>
        <dbReference type="EMBL" id="TVT29789.1"/>
    </source>
</evidence>
<dbReference type="SUPFAM" id="SSF53335">
    <property type="entry name" value="S-adenosyl-L-methionine-dependent methyltransferases"/>
    <property type="match status" value="1"/>
</dbReference>
<reference evidence="1 2" key="1">
    <citation type="submission" date="2019-07" db="EMBL/GenBank/DDBJ databases">
        <title>Salinicoccus cyprini sp. nov., isolated from gastro-intestinal tract of mirror carp, Cyprinus carpio var. specularis, collected from Gobind Sagar Reservoir, Himachal Pradesh, India.</title>
        <authorList>
            <person name="Talwar C."/>
            <person name="Singh A.K."/>
            <person name="Lal R."/>
            <person name="Negi R.K."/>
        </authorList>
    </citation>
    <scope>NUCLEOTIDE SEQUENCE [LARGE SCALE GENOMIC DNA]</scope>
    <source>
        <strain evidence="1 2">CT19</strain>
    </source>
</reference>
<gene>
    <name evidence="1" type="ORF">FO441_05780</name>
</gene>
<dbReference type="Gene3D" id="3.40.50.150">
    <property type="entry name" value="Vaccinia Virus protein VP39"/>
    <property type="match status" value="1"/>
</dbReference>
<evidence type="ECO:0008006" key="3">
    <source>
        <dbReference type="Google" id="ProtNLM"/>
    </source>
</evidence>
<dbReference type="OrthoDB" id="1653798at2"/>
<dbReference type="EMBL" id="VMSJ01000001">
    <property type="protein sequence ID" value="TVT29789.1"/>
    <property type="molecule type" value="Genomic_DNA"/>
</dbReference>
<protein>
    <recommendedName>
        <fullName evidence="3">SAM-dependent methyltransferase</fullName>
    </recommendedName>
</protein>
<dbReference type="AlphaFoldDB" id="A0A558AZT3"/>
<dbReference type="PANTHER" id="PTHR36112:SF1">
    <property type="entry name" value="RIBOSOMAL RNA SMALL SUBUNIT METHYLTRANSFERASE J"/>
    <property type="match status" value="1"/>
</dbReference>
<dbReference type="Pfam" id="PF04445">
    <property type="entry name" value="SAM_MT"/>
    <property type="match status" value="1"/>
</dbReference>
<dbReference type="GO" id="GO:0008990">
    <property type="term" value="F:rRNA (guanine-N2-)-methyltransferase activity"/>
    <property type="evidence" value="ECO:0007669"/>
    <property type="project" value="InterPro"/>
</dbReference>
<evidence type="ECO:0000313" key="2">
    <source>
        <dbReference type="Proteomes" id="UP000315103"/>
    </source>
</evidence>